<dbReference type="SMART" id="SM00419">
    <property type="entry name" value="HTH_CRP"/>
    <property type="match status" value="1"/>
</dbReference>
<dbReference type="GO" id="GO:0003700">
    <property type="term" value="F:DNA-binding transcription factor activity"/>
    <property type="evidence" value="ECO:0007669"/>
    <property type="project" value="TreeGrafter"/>
</dbReference>
<dbReference type="CDD" id="cd00038">
    <property type="entry name" value="CAP_ED"/>
    <property type="match status" value="1"/>
</dbReference>
<dbReference type="SUPFAM" id="SSF46785">
    <property type="entry name" value="Winged helix' DNA-binding domain"/>
    <property type="match status" value="1"/>
</dbReference>
<keyword evidence="1" id="KW-0805">Transcription regulation</keyword>
<feature type="domain" description="HTH crp-type" evidence="6">
    <location>
        <begin position="150"/>
        <end position="223"/>
    </location>
</feature>
<dbReference type="RefSeq" id="WP_089885345.1">
    <property type="nucleotide sequence ID" value="NZ_FNPF01000018.1"/>
</dbReference>
<dbReference type="Gene3D" id="1.10.10.10">
    <property type="entry name" value="Winged helix-like DNA-binding domain superfamily/Winged helix DNA-binding domain"/>
    <property type="match status" value="1"/>
</dbReference>
<evidence type="ECO:0000313" key="7">
    <source>
        <dbReference type="EMBL" id="SDY80158.1"/>
    </source>
</evidence>
<dbReference type="SMART" id="SM00100">
    <property type="entry name" value="cNMP"/>
    <property type="match status" value="1"/>
</dbReference>
<dbReference type="Pfam" id="PF13545">
    <property type="entry name" value="HTH_Crp_2"/>
    <property type="match status" value="1"/>
</dbReference>
<proteinExistence type="predicted"/>
<name>A0A1H3MUP3_9RHOB</name>
<keyword evidence="7" id="KW-0418">Kinase</keyword>
<evidence type="ECO:0000256" key="4">
    <source>
        <dbReference type="SAM" id="Coils"/>
    </source>
</evidence>
<dbReference type="Proteomes" id="UP000199286">
    <property type="component" value="Unassembled WGS sequence"/>
</dbReference>
<dbReference type="AlphaFoldDB" id="A0A1H3MUP3"/>
<organism evidence="7 8">
    <name type="scientific">Citreimonas salinaria</name>
    <dbReference type="NCBI Taxonomy" id="321339"/>
    <lineage>
        <taxon>Bacteria</taxon>
        <taxon>Pseudomonadati</taxon>
        <taxon>Pseudomonadota</taxon>
        <taxon>Alphaproteobacteria</taxon>
        <taxon>Rhodobacterales</taxon>
        <taxon>Roseobacteraceae</taxon>
        <taxon>Citreimonas</taxon>
    </lineage>
</organism>
<feature type="coiled-coil region" evidence="4">
    <location>
        <begin position="130"/>
        <end position="157"/>
    </location>
</feature>
<dbReference type="OrthoDB" id="3525895at2"/>
<dbReference type="STRING" id="321339.SAMN05444340_11883"/>
<keyword evidence="8" id="KW-1185">Reference proteome</keyword>
<keyword evidence="7" id="KW-0808">Transferase</keyword>
<evidence type="ECO:0000256" key="2">
    <source>
        <dbReference type="ARBA" id="ARBA00023125"/>
    </source>
</evidence>
<dbReference type="InterPro" id="IPR036388">
    <property type="entry name" value="WH-like_DNA-bd_sf"/>
</dbReference>
<sequence length="231" mass="25146">MDRRRIDMQILARNELFAKAEPEVVAAAYDMATEQSLAAGGILFEQGAPARRLFAVFGGRVRLTQCTEDGQQVLIRYVGAGELAGFPVLADTPHYPVSATAVDAVRAIHWDGPAIRGQIHANPVLAGNAMAVLGRRYEQLQTRLRELATENVEHRLARTLVLLVEEAGERVPEGLKVGFPISQQELAEMAGTCLHTVSRTLTGWEAQGLVGCGRRRVLIRDIDGLRAVADS</sequence>
<dbReference type="PANTHER" id="PTHR24567">
    <property type="entry name" value="CRP FAMILY TRANSCRIPTIONAL REGULATORY PROTEIN"/>
    <property type="match status" value="1"/>
</dbReference>
<dbReference type="InterPro" id="IPR000595">
    <property type="entry name" value="cNMP-bd_dom"/>
</dbReference>
<dbReference type="PANTHER" id="PTHR24567:SF28">
    <property type="entry name" value="LISTERIOLYSIN REGULATORY PROTEIN"/>
    <property type="match status" value="1"/>
</dbReference>
<dbReference type="GO" id="GO:0003677">
    <property type="term" value="F:DNA binding"/>
    <property type="evidence" value="ECO:0007669"/>
    <property type="project" value="UniProtKB-KW"/>
</dbReference>
<dbReference type="PROSITE" id="PS51063">
    <property type="entry name" value="HTH_CRP_2"/>
    <property type="match status" value="1"/>
</dbReference>
<feature type="domain" description="Cyclic nucleotide-binding" evidence="5">
    <location>
        <begin position="16"/>
        <end position="102"/>
    </location>
</feature>
<dbReference type="InterPro" id="IPR036390">
    <property type="entry name" value="WH_DNA-bd_sf"/>
</dbReference>
<dbReference type="InterPro" id="IPR014710">
    <property type="entry name" value="RmlC-like_jellyroll"/>
</dbReference>
<dbReference type="InterPro" id="IPR050397">
    <property type="entry name" value="Env_Response_Regulators"/>
</dbReference>
<dbReference type="GO" id="GO:0016301">
    <property type="term" value="F:kinase activity"/>
    <property type="evidence" value="ECO:0007669"/>
    <property type="project" value="UniProtKB-KW"/>
</dbReference>
<dbReference type="SUPFAM" id="SSF51206">
    <property type="entry name" value="cAMP-binding domain-like"/>
    <property type="match status" value="1"/>
</dbReference>
<protein>
    <submittedName>
        <fullName evidence="7">cAMP-binding domain of CRP or a regulatory subunit of cAMP-dependent protein kinases</fullName>
    </submittedName>
</protein>
<keyword evidence="3" id="KW-0804">Transcription</keyword>
<keyword evidence="2" id="KW-0238">DNA-binding</keyword>
<dbReference type="InterPro" id="IPR018490">
    <property type="entry name" value="cNMP-bd_dom_sf"/>
</dbReference>
<evidence type="ECO:0000259" key="5">
    <source>
        <dbReference type="PROSITE" id="PS50042"/>
    </source>
</evidence>
<dbReference type="EMBL" id="FNPF01000018">
    <property type="protein sequence ID" value="SDY80158.1"/>
    <property type="molecule type" value="Genomic_DNA"/>
</dbReference>
<dbReference type="Gene3D" id="2.60.120.10">
    <property type="entry name" value="Jelly Rolls"/>
    <property type="match status" value="1"/>
</dbReference>
<keyword evidence="4" id="KW-0175">Coiled coil</keyword>
<reference evidence="7 8" key="1">
    <citation type="submission" date="2016-10" db="EMBL/GenBank/DDBJ databases">
        <authorList>
            <person name="de Groot N.N."/>
        </authorList>
    </citation>
    <scope>NUCLEOTIDE SEQUENCE [LARGE SCALE GENOMIC DNA]</scope>
    <source>
        <strain evidence="7 8">DSM 26880</strain>
    </source>
</reference>
<dbReference type="GO" id="GO:0005829">
    <property type="term" value="C:cytosol"/>
    <property type="evidence" value="ECO:0007669"/>
    <property type="project" value="TreeGrafter"/>
</dbReference>
<evidence type="ECO:0000313" key="8">
    <source>
        <dbReference type="Proteomes" id="UP000199286"/>
    </source>
</evidence>
<dbReference type="PROSITE" id="PS50042">
    <property type="entry name" value="CNMP_BINDING_3"/>
    <property type="match status" value="1"/>
</dbReference>
<evidence type="ECO:0000259" key="6">
    <source>
        <dbReference type="PROSITE" id="PS51063"/>
    </source>
</evidence>
<dbReference type="InterPro" id="IPR012318">
    <property type="entry name" value="HTH_CRP"/>
</dbReference>
<evidence type="ECO:0000256" key="3">
    <source>
        <dbReference type="ARBA" id="ARBA00023163"/>
    </source>
</evidence>
<gene>
    <name evidence="7" type="ORF">SAMN05444340_11883</name>
</gene>
<dbReference type="Pfam" id="PF00027">
    <property type="entry name" value="cNMP_binding"/>
    <property type="match status" value="1"/>
</dbReference>
<accession>A0A1H3MUP3</accession>
<evidence type="ECO:0000256" key="1">
    <source>
        <dbReference type="ARBA" id="ARBA00023015"/>
    </source>
</evidence>